<dbReference type="Proteomes" id="UP000031535">
    <property type="component" value="Unassembled WGS sequence"/>
</dbReference>
<gene>
    <name evidence="1" type="ORF">UCMB321_4492</name>
</gene>
<dbReference type="EMBL" id="JXDG01000058">
    <property type="protein sequence ID" value="KIH81829.1"/>
    <property type="molecule type" value="Genomic_DNA"/>
</dbReference>
<evidence type="ECO:0000313" key="2">
    <source>
        <dbReference type="Proteomes" id="UP000031535"/>
    </source>
</evidence>
<evidence type="ECO:0000313" key="1">
    <source>
        <dbReference type="EMBL" id="KIH81829.1"/>
    </source>
</evidence>
<name>A0A0C2E7F5_9PSED</name>
<reference evidence="1 2" key="1">
    <citation type="submission" date="2015-01" db="EMBL/GenBank/DDBJ databases">
        <title>Complete genome of Pseudomonas batumici UCM B-321 producer of the batumin antibiotic with strong antistaphilococcal and potential anticancer activity.</title>
        <authorList>
            <person name="Klochko V.V."/>
            <person name="Zelena L.B."/>
            <person name="Elena K.A."/>
            <person name="Reva O.N."/>
        </authorList>
    </citation>
    <scope>NUCLEOTIDE SEQUENCE [LARGE SCALE GENOMIC DNA]</scope>
    <source>
        <strain evidence="1 2">UCM B-321</strain>
    </source>
</reference>
<dbReference type="PATRIC" id="fig|226910.6.peg.4484"/>
<organism evidence="1 2">
    <name type="scientific">Pseudomonas batumici</name>
    <dbReference type="NCBI Taxonomy" id="226910"/>
    <lineage>
        <taxon>Bacteria</taxon>
        <taxon>Pseudomonadati</taxon>
        <taxon>Pseudomonadota</taxon>
        <taxon>Gammaproteobacteria</taxon>
        <taxon>Pseudomonadales</taxon>
        <taxon>Pseudomonadaceae</taxon>
        <taxon>Pseudomonas</taxon>
    </lineage>
</organism>
<dbReference type="AlphaFoldDB" id="A0A0C2E7F5"/>
<comment type="caution">
    <text evidence="1">The sequence shown here is derived from an EMBL/GenBank/DDBJ whole genome shotgun (WGS) entry which is preliminary data.</text>
</comment>
<sequence length="56" mass="6231">MRGVGRASTLSARKSKTLIQLMILAFSPYPDNSTTIPPCRYRLAPHRQQAGSCRRA</sequence>
<protein>
    <submittedName>
        <fullName evidence="1">Uncharacterized protein</fullName>
    </submittedName>
</protein>
<accession>A0A0C2E7F5</accession>
<proteinExistence type="predicted"/>
<keyword evidence="2" id="KW-1185">Reference proteome</keyword>